<dbReference type="EMBL" id="CP048222">
    <property type="protein sequence ID" value="QHT69925.1"/>
    <property type="molecule type" value="Genomic_DNA"/>
</dbReference>
<accession>A0A6C0GPE1</accession>
<dbReference type="InterPro" id="IPR015889">
    <property type="entry name" value="Intradiol_dOase_core"/>
</dbReference>
<dbReference type="KEGG" id="rhoz:GXP67_26405"/>
<dbReference type="PANTHER" id="PTHR34315:SF1">
    <property type="entry name" value="INTRADIOL RING-CLEAVAGE DIOXYGENASES DOMAIN-CONTAINING PROTEIN-RELATED"/>
    <property type="match status" value="1"/>
</dbReference>
<name>A0A6C0GPE1_9BACT</name>
<dbReference type="AlphaFoldDB" id="A0A6C0GPE1"/>
<dbReference type="PANTHER" id="PTHR34315">
    <property type="match status" value="1"/>
</dbReference>
<evidence type="ECO:0000256" key="2">
    <source>
        <dbReference type="SAM" id="SignalP"/>
    </source>
</evidence>
<gene>
    <name evidence="4" type="ORF">GXP67_26405</name>
</gene>
<keyword evidence="5" id="KW-1185">Reference proteome</keyword>
<dbReference type="SUPFAM" id="SSF49482">
    <property type="entry name" value="Aromatic compound dioxygenase"/>
    <property type="match status" value="1"/>
</dbReference>
<dbReference type="PROSITE" id="PS51257">
    <property type="entry name" value="PROKAR_LIPOPROTEIN"/>
    <property type="match status" value="1"/>
</dbReference>
<keyword evidence="2" id="KW-0732">Signal</keyword>
<feature type="domain" description="Intradiol ring-cleavage dioxygenases" evidence="3">
    <location>
        <begin position="92"/>
        <end position="194"/>
    </location>
</feature>
<feature type="chain" id="PRO_5025621256" evidence="2">
    <location>
        <begin position="24"/>
        <end position="242"/>
    </location>
</feature>
<organism evidence="4 5">
    <name type="scientific">Rhodocytophaga rosea</name>
    <dbReference type="NCBI Taxonomy" id="2704465"/>
    <lineage>
        <taxon>Bacteria</taxon>
        <taxon>Pseudomonadati</taxon>
        <taxon>Bacteroidota</taxon>
        <taxon>Cytophagia</taxon>
        <taxon>Cytophagales</taxon>
        <taxon>Rhodocytophagaceae</taxon>
        <taxon>Rhodocytophaga</taxon>
    </lineage>
</organism>
<evidence type="ECO:0000259" key="3">
    <source>
        <dbReference type="Pfam" id="PF00775"/>
    </source>
</evidence>
<evidence type="ECO:0000313" key="4">
    <source>
        <dbReference type="EMBL" id="QHT69925.1"/>
    </source>
</evidence>
<feature type="signal peptide" evidence="2">
    <location>
        <begin position="1"/>
        <end position="23"/>
    </location>
</feature>
<dbReference type="Gene3D" id="2.60.130.10">
    <property type="entry name" value="Aromatic compound dioxygenase"/>
    <property type="match status" value="1"/>
</dbReference>
<proteinExistence type="predicted"/>
<dbReference type="Pfam" id="PF00775">
    <property type="entry name" value="Dioxygenase_C"/>
    <property type="match status" value="1"/>
</dbReference>
<keyword evidence="4" id="KW-0560">Oxidoreductase</keyword>
<reference evidence="4 5" key="1">
    <citation type="submission" date="2020-01" db="EMBL/GenBank/DDBJ databases">
        <authorList>
            <person name="Kim M.K."/>
        </authorList>
    </citation>
    <scope>NUCLEOTIDE SEQUENCE [LARGE SCALE GENOMIC DNA]</scope>
    <source>
        <strain evidence="4 5">172606-1</strain>
    </source>
</reference>
<evidence type="ECO:0000313" key="5">
    <source>
        <dbReference type="Proteomes" id="UP000480178"/>
    </source>
</evidence>
<sequence>MERKSFLKSLLLGAVTVPVALSACEKEADAITPSTEEGTVTDPGTSSDNCTIAPTETQGPFPTKSPASYVRSDITDGRSGYKMTAKITIGNTNKNCAALAGAIVDIWHCDAEGSYSEYGGSGMQSVNYQSVHFLRGRQVTDANGLVTFTSIFPGWYNGRTTHIHVHIYNASGTSLKVTQIAFPEGSGTAVALVNGYSKGLSGYTSNKNDNIFSDDTAGVQIATVTGNTTDGFELSIKLNVAA</sequence>
<keyword evidence="4" id="KW-0223">Dioxygenase</keyword>
<dbReference type="GO" id="GO:0008199">
    <property type="term" value="F:ferric iron binding"/>
    <property type="evidence" value="ECO:0007669"/>
    <property type="project" value="InterPro"/>
</dbReference>
<evidence type="ECO:0000256" key="1">
    <source>
        <dbReference type="SAM" id="MobiDB-lite"/>
    </source>
</evidence>
<dbReference type="Proteomes" id="UP000480178">
    <property type="component" value="Chromosome"/>
</dbReference>
<dbReference type="GO" id="GO:0016702">
    <property type="term" value="F:oxidoreductase activity, acting on single donors with incorporation of molecular oxygen, incorporation of two atoms of oxygen"/>
    <property type="evidence" value="ECO:0007669"/>
    <property type="project" value="InterPro"/>
</dbReference>
<feature type="compositionally biased region" description="Polar residues" evidence="1">
    <location>
        <begin position="32"/>
        <end position="60"/>
    </location>
</feature>
<protein>
    <submittedName>
        <fullName evidence="4">Intradiol ring-cleavage dioxygenase</fullName>
    </submittedName>
</protein>
<feature type="region of interest" description="Disordered" evidence="1">
    <location>
        <begin position="30"/>
        <end position="67"/>
    </location>
</feature>
<dbReference type="RefSeq" id="WP_162445908.1">
    <property type="nucleotide sequence ID" value="NZ_CP048222.1"/>
</dbReference>
<dbReference type="InterPro" id="IPR000627">
    <property type="entry name" value="Intradiol_dOase_C"/>
</dbReference>